<keyword evidence="5 7" id="KW-1133">Transmembrane helix</keyword>
<evidence type="ECO:0000313" key="9">
    <source>
        <dbReference type="EMBL" id="TVY10447.1"/>
    </source>
</evidence>
<dbReference type="SUPFAM" id="SSF161098">
    <property type="entry name" value="MetI-like"/>
    <property type="match status" value="1"/>
</dbReference>
<evidence type="ECO:0000256" key="5">
    <source>
        <dbReference type="ARBA" id="ARBA00022989"/>
    </source>
</evidence>
<evidence type="ECO:0000256" key="3">
    <source>
        <dbReference type="ARBA" id="ARBA00022475"/>
    </source>
</evidence>
<feature type="domain" description="ABC transmembrane type-1" evidence="8">
    <location>
        <begin position="91"/>
        <end position="305"/>
    </location>
</feature>
<evidence type="ECO:0000256" key="4">
    <source>
        <dbReference type="ARBA" id="ARBA00022692"/>
    </source>
</evidence>
<dbReference type="RefSeq" id="WP_144845546.1">
    <property type="nucleotide sequence ID" value="NZ_VNJI01000008.1"/>
</dbReference>
<dbReference type="PANTHER" id="PTHR43227">
    <property type="entry name" value="BLL4140 PROTEIN"/>
    <property type="match status" value="1"/>
</dbReference>
<dbReference type="PROSITE" id="PS50928">
    <property type="entry name" value="ABC_TM1"/>
    <property type="match status" value="1"/>
</dbReference>
<reference evidence="9 10" key="1">
    <citation type="submission" date="2019-07" db="EMBL/GenBank/DDBJ databases">
        <authorList>
            <person name="Kim J."/>
        </authorList>
    </citation>
    <scope>NUCLEOTIDE SEQUENCE [LARGE SCALE GENOMIC DNA]</scope>
    <source>
        <strain evidence="9 10">JC52</strain>
    </source>
</reference>
<feature type="transmembrane region" description="Helical" evidence="7">
    <location>
        <begin position="237"/>
        <end position="258"/>
    </location>
</feature>
<keyword evidence="10" id="KW-1185">Reference proteome</keyword>
<keyword evidence="2 7" id="KW-0813">Transport</keyword>
<gene>
    <name evidence="9" type="ORF">FPZ49_08620</name>
</gene>
<feature type="transmembrane region" description="Helical" evidence="7">
    <location>
        <begin position="282"/>
        <end position="305"/>
    </location>
</feature>
<dbReference type="InterPro" id="IPR050809">
    <property type="entry name" value="UgpAE/MalFG_permease"/>
</dbReference>
<comment type="similarity">
    <text evidence="7">Belongs to the binding-protein-dependent transport system permease family.</text>
</comment>
<comment type="subcellular location">
    <subcellularLocation>
        <location evidence="1 7">Cell membrane</location>
        <topology evidence="1 7">Multi-pass membrane protein</topology>
    </subcellularLocation>
</comment>
<dbReference type="Gene3D" id="1.10.3720.10">
    <property type="entry name" value="MetI-like"/>
    <property type="match status" value="1"/>
</dbReference>
<evidence type="ECO:0000256" key="1">
    <source>
        <dbReference type="ARBA" id="ARBA00004651"/>
    </source>
</evidence>
<dbReference type="EMBL" id="VNJI01000008">
    <property type="protein sequence ID" value="TVY10447.1"/>
    <property type="molecule type" value="Genomic_DNA"/>
</dbReference>
<feature type="transmembrane region" description="Helical" evidence="7">
    <location>
        <begin position="26"/>
        <end position="50"/>
    </location>
</feature>
<dbReference type="Proteomes" id="UP000317036">
    <property type="component" value="Unassembled WGS sequence"/>
</dbReference>
<dbReference type="InterPro" id="IPR035906">
    <property type="entry name" value="MetI-like_sf"/>
</dbReference>
<feature type="transmembrane region" description="Helical" evidence="7">
    <location>
        <begin position="97"/>
        <end position="116"/>
    </location>
</feature>
<feature type="transmembrane region" description="Helical" evidence="7">
    <location>
        <begin position="179"/>
        <end position="201"/>
    </location>
</feature>
<name>A0A559KE85_9BACL</name>
<dbReference type="GO" id="GO:0005886">
    <property type="term" value="C:plasma membrane"/>
    <property type="evidence" value="ECO:0007669"/>
    <property type="project" value="UniProtKB-SubCell"/>
</dbReference>
<keyword evidence="3" id="KW-1003">Cell membrane</keyword>
<dbReference type="GO" id="GO:0055085">
    <property type="term" value="P:transmembrane transport"/>
    <property type="evidence" value="ECO:0007669"/>
    <property type="project" value="InterPro"/>
</dbReference>
<dbReference type="InterPro" id="IPR000515">
    <property type="entry name" value="MetI-like"/>
</dbReference>
<proteinExistence type="inferred from homology"/>
<evidence type="ECO:0000259" key="8">
    <source>
        <dbReference type="PROSITE" id="PS50928"/>
    </source>
</evidence>
<dbReference type="AlphaFoldDB" id="A0A559KE85"/>
<organism evidence="9 10">
    <name type="scientific">Paenibacillus cremeus</name>
    <dbReference type="NCBI Taxonomy" id="2163881"/>
    <lineage>
        <taxon>Bacteria</taxon>
        <taxon>Bacillati</taxon>
        <taxon>Bacillota</taxon>
        <taxon>Bacilli</taxon>
        <taxon>Bacillales</taxon>
        <taxon>Paenibacillaceae</taxon>
        <taxon>Paenibacillus</taxon>
    </lineage>
</organism>
<accession>A0A559KE85</accession>
<feature type="transmembrane region" description="Helical" evidence="7">
    <location>
        <begin position="128"/>
        <end position="148"/>
    </location>
</feature>
<evidence type="ECO:0000313" key="10">
    <source>
        <dbReference type="Proteomes" id="UP000317036"/>
    </source>
</evidence>
<evidence type="ECO:0000256" key="7">
    <source>
        <dbReference type="RuleBase" id="RU363032"/>
    </source>
</evidence>
<evidence type="ECO:0000256" key="6">
    <source>
        <dbReference type="ARBA" id="ARBA00023136"/>
    </source>
</evidence>
<dbReference type="PANTHER" id="PTHR43227:SF7">
    <property type="entry name" value="ARABINOOLIGOSACCHARIDES TRANSPORT SYSTEM PERMEASE PROTEIN ARAP"/>
    <property type="match status" value="1"/>
</dbReference>
<dbReference type="Pfam" id="PF00528">
    <property type="entry name" value="BPD_transp_1"/>
    <property type="match status" value="1"/>
</dbReference>
<sequence length="313" mass="34854">MDNPISPPYTGGNVLVRKKSSAAARLAKQTIVVLSFLGPALLFYGFFMLYPMEEAIRWSLLDLNAKSTVAHFVGLSNYVEILKDSVFQSSLLNNLEWVMMELLLVVFPVLILSVMITKVKRGKLFFRAAFYLPAVLSMPVVAVIWSKIYDPYIGPVNSFLKLIGLKGLALNWLGEPFTVLPALILASTWVAYGFYMVLYLAGLQSIDYDLYEAADLDGAGTVSKFLHITLPSLRHTINFIVSLVIINSFKGFSMVWIITQGGPFYKSEVVATYVYKQAFSKYQISTGAAGSVILALIIMLVTIVFNRIRERGE</sequence>
<dbReference type="CDD" id="cd06261">
    <property type="entry name" value="TM_PBP2"/>
    <property type="match status" value="1"/>
</dbReference>
<protein>
    <submittedName>
        <fullName evidence="9">Sugar ABC transporter permease</fullName>
    </submittedName>
</protein>
<comment type="caution">
    <text evidence="9">The sequence shown here is derived from an EMBL/GenBank/DDBJ whole genome shotgun (WGS) entry which is preliminary data.</text>
</comment>
<evidence type="ECO:0000256" key="2">
    <source>
        <dbReference type="ARBA" id="ARBA00022448"/>
    </source>
</evidence>
<keyword evidence="4 7" id="KW-0812">Transmembrane</keyword>
<dbReference type="OrthoDB" id="5174895at2"/>
<keyword evidence="6 7" id="KW-0472">Membrane</keyword>